<name>A0A9J6ZGN6_9BACL</name>
<proteinExistence type="predicted"/>
<accession>A0A9J6ZGN6</accession>
<dbReference type="EMBL" id="CP097899">
    <property type="protein sequence ID" value="URN94897.1"/>
    <property type="molecule type" value="Genomic_DNA"/>
</dbReference>
<dbReference type="InterPro" id="IPR003961">
    <property type="entry name" value="FN3_dom"/>
</dbReference>
<dbReference type="SUPFAM" id="SSF49265">
    <property type="entry name" value="Fibronectin type III"/>
    <property type="match status" value="1"/>
</dbReference>
<evidence type="ECO:0000313" key="1">
    <source>
        <dbReference type="EMBL" id="URN94897.1"/>
    </source>
</evidence>
<sequence length="1648" mass="186500">MKKVAKKFILIMLMLLVIFSSLSITTFAVEKKDEKGEILNLPPFVDFEVKEKRKVDVIVDVGNTSYTTEQINSMVNEQLRPKLQENGVDYKIHIEKSSEGTTRQYYFSGLPGTTWGNKGLWYYDIVTKEHVFVKDIGLDNIRNAYIDPDTGLIFMSTIDPWGSYSLIKVSYTGVNDKVPNYPFTSVTTYFNSNQNIDFSITSDGYALADYGGGYGNGITAYPIKLLTNGTYGVAKAVVDSENIISSVTNEYRMVAGLNDSMIWTGIHYSNKPASVYYVKDYLPFHKIQFNNWNQKATLLKRNIMTYSDVGIFKSTGDIMYVSASVDAYDRVSAPSTVIYHPITNTYTEFEIVNNNQYPTQPRFYVMDDNRLIYIGINDGQPYIYEDYRDTSTKKLLKGLEGTSTYVGTSMPSSHISSYIFFHNNFLVDWQTRYASKVMNVDTGEVLQFAWDRTVNFIQYPKWYTSKQRKITDIIEEVPYRTDAEKYYVRIDDLSIPHLDRESTLGNTITILSKNQINYMSIGNSNNEAVTNKIQSALGTTQRYSISEIQTAFNKVGSYITDRKEVDLHILMGKPGVTEATIKLTIKSMTTNLLKDNIIVTPHYVKGTDNSTLYELLNQVNWRDDRNNYVLFLHQSMMTEFSDPLVEEEISLLLKGNYAFFTAMGSTSNKSANESLIASNNGNGYFFAGTNISHMSTRLQEYMIQTAVKNPKRVSDTLVLNYDSTTGDYSSDVLINTYYEDFESDRKINERFRTTHDPSVYENNTGVMEGIGKYQESPTTKFTKVGLYEMVVQVQDDPTANANFSNYNLWSQDSLSRLVLYVHRAPVAEFSAIVNASRMLTLTDYSYDLDRYSQRNKGVTTWVWKWKKVDDAEWTVGKPSSQILANTDYFVSLKVKDIDGAWSSEVVKYVTTKPYNQPPVALFTIDPKSVSWNKQAIITDRSYDPDGDSITSREWKVYRDYQVILSSGTTPTLNQIKAAAVSAGFNALGNYKLSLRVKDSEYWSETYTDYVEIINFPPIAEFEPLADTFRDSVNKVVNTTVNPDQDGDNVAYQWMLSYRGKTYSLGTAQHPSFKVKVLGLGKLAVGTWQLELKASDPLGASSYMTRSFNVLNQTPTTTITSGRSTGYINEPYAYTSSRSDADTEDVASLQSFWRLTSPSGKVKEWYTQNISITYVEKGSYVLENWVVDQLDAKSEVQNIAITILNQAPIPGFTTNPSITYRGESIKFVSTATDMDGYIDKHKYEYVTDEGTIFTLSASTDFEKSFSTIGDLNIRQTVTDNDGATAVTTKKVMIVNRPPVVKVTTPSGTTPSTATTFTSLTPTIYWKMTDEDNDQQEKYEVVLKSAIGTVLQTSKVTTGSGQSFVIPSNWNLLENTIYRVTVRSFDGYDWSQYASDKYFNIITNQLPEAGFTWSPSAIWEGDAIQIKHQVKDSDEDTLLVQYKVTAPDGTVTVYPNSNTSYSLTKAKYYSDAFVINPALVGRYVIEQTVSDGKSDVVTLTQRLNVNELDVIGEVVHTDQWEQYRLRFNQSATENGQSLWHSNQFYAGEKFILKAKTTNTGVMDSSSNLNGNTYAKEVKVSLLNKYDTTLLRQNVTNWIGELWHTEFTNMKKGKYDVIFEATYSNGIVKQYAVTLEIIGKASSFVSLHRWK</sequence>
<dbReference type="CDD" id="cd00063">
    <property type="entry name" value="FN3"/>
    <property type="match status" value="1"/>
</dbReference>
<dbReference type="InterPro" id="IPR013783">
    <property type="entry name" value="Ig-like_fold"/>
</dbReference>
<evidence type="ECO:0000313" key="2">
    <source>
        <dbReference type="Proteomes" id="UP001056756"/>
    </source>
</evidence>
<protein>
    <submittedName>
        <fullName evidence="1">Fibronectin type III domain-containing protein</fullName>
    </submittedName>
</protein>
<organism evidence="1 2">
    <name type="scientific">Candidatus Pristimantibacillus lignocellulolyticus</name>
    <dbReference type="NCBI Taxonomy" id="2994561"/>
    <lineage>
        <taxon>Bacteria</taxon>
        <taxon>Bacillati</taxon>
        <taxon>Bacillota</taxon>
        <taxon>Bacilli</taxon>
        <taxon>Bacillales</taxon>
        <taxon>Paenibacillaceae</taxon>
        <taxon>Candidatus Pristimantibacillus</taxon>
    </lineage>
</organism>
<reference evidence="1" key="1">
    <citation type="submission" date="2022-05" db="EMBL/GenBank/DDBJ databases">
        <title>Novel bacterial taxa in a minimal lignocellulolytic consortium and its capacity to transform plastics disclosed by genome-resolved metagenomics.</title>
        <authorList>
            <person name="Rodriguez C.A.D."/>
            <person name="Diaz-Garcia L."/>
            <person name="Herrera K."/>
            <person name="Tarazona N.A."/>
            <person name="Sproer C."/>
            <person name="Overmann J."/>
            <person name="Jimenez D.J."/>
        </authorList>
    </citation>
    <scope>NUCLEOTIDE SEQUENCE</scope>
    <source>
        <strain evidence="1">MAG5</strain>
    </source>
</reference>
<dbReference type="Proteomes" id="UP001056756">
    <property type="component" value="Chromosome"/>
</dbReference>
<dbReference type="Gene3D" id="2.60.40.10">
    <property type="entry name" value="Immunoglobulins"/>
    <property type="match status" value="3"/>
</dbReference>
<dbReference type="InterPro" id="IPR036116">
    <property type="entry name" value="FN3_sf"/>
</dbReference>
<gene>
    <name evidence="1" type="ORF">NAG76_01155</name>
</gene>
<dbReference type="InterPro" id="IPR035986">
    <property type="entry name" value="PKD_dom_sf"/>
</dbReference>
<dbReference type="SUPFAM" id="SSF49299">
    <property type="entry name" value="PKD domain"/>
    <property type="match status" value="2"/>
</dbReference>
<dbReference type="KEGG" id="plig:NAG76_01155"/>